<organism evidence="6 7">
    <name type="scientific">Leptolinea tardivitalis</name>
    <dbReference type="NCBI Taxonomy" id="229920"/>
    <lineage>
        <taxon>Bacteria</taxon>
        <taxon>Bacillati</taxon>
        <taxon>Chloroflexota</taxon>
        <taxon>Anaerolineae</taxon>
        <taxon>Anaerolineales</taxon>
        <taxon>Anaerolineaceae</taxon>
        <taxon>Leptolinea</taxon>
    </lineage>
</organism>
<evidence type="ECO:0000313" key="6">
    <source>
        <dbReference type="EMBL" id="KPL72529.1"/>
    </source>
</evidence>
<protein>
    <recommendedName>
        <fullName evidence="4">Large ribosomal subunit protein bL35</fullName>
    </recommendedName>
</protein>
<dbReference type="STRING" id="229920.ADM99_05230"/>
<keyword evidence="7" id="KW-1185">Reference proteome</keyword>
<name>A0A0P6WR17_9CHLR</name>
<dbReference type="PANTHER" id="PTHR33343:SF1">
    <property type="entry name" value="LARGE RIBOSOMAL SUBUNIT PROTEIN BL35M"/>
    <property type="match status" value="1"/>
</dbReference>
<dbReference type="GO" id="GO:0003735">
    <property type="term" value="F:structural constituent of ribosome"/>
    <property type="evidence" value="ECO:0007669"/>
    <property type="project" value="InterPro"/>
</dbReference>
<dbReference type="HAMAP" id="MF_00514">
    <property type="entry name" value="Ribosomal_bL35"/>
    <property type="match status" value="1"/>
</dbReference>
<dbReference type="InterPro" id="IPR037229">
    <property type="entry name" value="Ribosomal_bL35_sf"/>
</dbReference>
<dbReference type="SUPFAM" id="SSF143034">
    <property type="entry name" value="L35p-like"/>
    <property type="match status" value="1"/>
</dbReference>
<comment type="caution">
    <text evidence="6">The sequence shown here is derived from an EMBL/GenBank/DDBJ whole genome shotgun (WGS) entry which is preliminary data.</text>
</comment>
<dbReference type="AlphaFoldDB" id="A0A0P6WR17"/>
<dbReference type="EMBL" id="LGCK01000007">
    <property type="protein sequence ID" value="KPL72529.1"/>
    <property type="molecule type" value="Genomic_DNA"/>
</dbReference>
<gene>
    <name evidence="4" type="primary">rpmI</name>
    <name evidence="6" type="ORF">ADM99_05230</name>
</gene>
<sequence length="75" mass="8501">MPRKVKAGKIKLKTHKATSKRFRLTGSGTLMRTKGGKSHLRRRTSKRTKALLSEMVTVQGEKIVQRVTRLAPNMK</sequence>
<dbReference type="Proteomes" id="UP000050430">
    <property type="component" value="Unassembled WGS sequence"/>
</dbReference>
<dbReference type="RefSeq" id="WP_062421427.1">
    <property type="nucleotide sequence ID" value="NZ_BBYA01000008.1"/>
</dbReference>
<comment type="similarity">
    <text evidence="1 4 5">Belongs to the bacterial ribosomal protein bL35 family.</text>
</comment>
<evidence type="ECO:0000256" key="3">
    <source>
        <dbReference type="ARBA" id="ARBA00023274"/>
    </source>
</evidence>
<dbReference type="Gene3D" id="4.10.410.60">
    <property type="match status" value="1"/>
</dbReference>
<dbReference type="PANTHER" id="PTHR33343">
    <property type="entry name" value="54S RIBOSOMAL PROTEIN BL35M"/>
    <property type="match status" value="1"/>
</dbReference>
<dbReference type="OrthoDB" id="164210at2"/>
<proteinExistence type="inferred from homology"/>
<dbReference type="PRINTS" id="PR00064">
    <property type="entry name" value="RIBOSOMALL35"/>
</dbReference>
<evidence type="ECO:0000256" key="2">
    <source>
        <dbReference type="ARBA" id="ARBA00022980"/>
    </source>
</evidence>
<dbReference type="GO" id="GO:0006412">
    <property type="term" value="P:translation"/>
    <property type="evidence" value="ECO:0007669"/>
    <property type="project" value="UniProtKB-UniRule"/>
</dbReference>
<dbReference type="Pfam" id="PF01632">
    <property type="entry name" value="Ribosomal_L35p"/>
    <property type="match status" value="1"/>
</dbReference>
<dbReference type="InterPro" id="IPR021137">
    <property type="entry name" value="Ribosomal_bL35-like"/>
</dbReference>
<evidence type="ECO:0000256" key="4">
    <source>
        <dbReference type="HAMAP-Rule" id="MF_00514"/>
    </source>
</evidence>
<keyword evidence="3 4" id="KW-0687">Ribonucleoprotein</keyword>
<reference evidence="6 7" key="1">
    <citation type="submission" date="2015-07" db="EMBL/GenBank/DDBJ databases">
        <title>Genome sequence of Leptolinea tardivitalis DSM 16556.</title>
        <authorList>
            <person name="Hemp J."/>
            <person name="Ward L.M."/>
            <person name="Pace L.A."/>
            <person name="Fischer W.W."/>
        </authorList>
    </citation>
    <scope>NUCLEOTIDE SEQUENCE [LARGE SCALE GENOMIC DNA]</scope>
    <source>
        <strain evidence="6 7">YMTK-2</strain>
    </source>
</reference>
<evidence type="ECO:0000256" key="1">
    <source>
        <dbReference type="ARBA" id="ARBA00006598"/>
    </source>
</evidence>
<accession>A0A0P6WR17</accession>
<dbReference type="GO" id="GO:0015934">
    <property type="term" value="C:large ribosomal subunit"/>
    <property type="evidence" value="ECO:0007669"/>
    <property type="project" value="TreeGrafter"/>
</dbReference>
<evidence type="ECO:0000256" key="5">
    <source>
        <dbReference type="RuleBase" id="RU000568"/>
    </source>
</evidence>
<evidence type="ECO:0000313" key="7">
    <source>
        <dbReference type="Proteomes" id="UP000050430"/>
    </source>
</evidence>
<dbReference type="InterPro" id="IPR001706">
    <property type="entry name" value="Ribosomal_bL35"/>
</dbReference>
<keyword evidence="2 4" id="KW-0689">Ribosomal protein</keyword>